<dbReference type="RefSeq" id="XP_062791944.1">
    <property type="nucleotide sequence ID" value="XM_062935893.1"/>
</dbReference>
<feature type="compositionally biased region" description="Basic residues" evidence="1">
    <location>
        <begin position="243"/>
        <end position="252"/>
    </location>
</feature>
<keyword evidence="4" id="KW-1185">Reference proteome</keyword>
<dbReference type="PROSITE" id="PS50048">
    <property type="entry name" value="ZN2_CY6_FUNGAL_2"/>
    <property type="match status" value="1"/>
</dbReference>
<evidence type="ECO:0000256" key="1">
    <source>
        <dbReference type="SAM" id="MobiDB-lite"/>
    </source>
</evidence>
<organism evidence="3 4">
    <name type="scientific">Kwoniella shivajii</name>
    <dbReference type="NCBI Taxonomy" id="564305"/>
    <lineage>
        <taxon>Eukaryota</taxon>
        <taxon>Fungi</taxon>
        <taxon>Dikarya</taxon>
        <taxon>Basidiomycota</taxon>
        <taxon>Agaricomycotina</taxon>
        <taxon>Tremellomycetes</taxon>
        <taxon>Tremellales</taxon>
        <taxon>Cryptococcaceae</taxon>
        <taxon>Kwoniella</taxon>
    </lineage>
</organism>
<dbReference type="GeneID" id="87956301"/>
<feature type="domain" description="Zn(2)-C6 fungal-type" evidence="2">
    <location>
        <begin position="273"/>
        <end position="304"/>
    </location>
</feature>
<feature type="region of interest" description="Disordered" evidence="1">
    <location>
        <begin position="243"/>
        <end position="264"/>
    </location>
</feature>
<gene>
    <name evidence="3" type="ORF">IL334_004170</name>
</gene>
<evidence type="ECO:0000313" key="3">
    <source>
        <dbReference type="EMBL" id="WRT67204.1"/>
    </source>
</evidence>
<dbReference type="InterPro" id="IPR036864">
    <property type="entry name" value="Zn2-C6_fun-type_DNA-bd_sf"/>
</dbReference>
<dbReference type="PROSITE" id="PS00463">
    <property type="entry name" value="ZN2_CY6_FUNGAL_1"/>
    <property type="match status" value="1"/>
</dbReference>
<evidence type="ECO:0000313" key="4">
    <source>
        <dbReference type="Proteomes" id="UP001329825"/>
    </source>
</evidence>
<sequence length="311" mass="34825">MSWDDITLQQHFDYVNEVCYNFPGLIDFSWITPRHVQNHILDPSEFIILPETQGVSQVEQAPGTVEYDLNWWLSGQPEAAHPVEMSNNSDSDDPFIPIEEPLVFPDLSNIVTLPEQPIDNVQELPEPTDAGLFMDQESLQRFIDEIQNMQGQSGQNYEAPVPEPMGLGPMMDQESFQRFIDEFEIPVNMVTPPLIDITSESGSSSTGPTEVSDTMASCFTRNVLFIPQQRGLPAASIEPFLNKKGRAQKKKSPSAFSSPRLVNGQRVQRNKKSCLCCSQDKKKCDGSFERGIGCSRCASLGFKCPQESEKK</sequence>
<dbReference type="InterPro" id="IPR001138">
    <property type="entry name" value="Zn2Cys6_DnaBD"/>
</dbReference>
<dbReference type="CDD" id="cd00067">
    <property type="entry name" value="GAL4"/>
    <property type="match status" value="1"/>
</dbReference>
<proteinExistence type="predicted"/>
<protein>
    <recommendedName>
        <fullName evidence="2">Zn(2)-C6 fungal-type domain-containing protein</fullName>
    </recommendedName>
</protein>
<dbReference type="SUPFAM" id="SSF57701">
    <property type="entry name" value="Zn2/Cys6 DNA-binding domain"/>
    <property type="match status" value="1"/>
</dbReference>
<reference evidence="3 4" key="1">
    <citation type="submission" date="2024-01" db="EMBL/GenBank/DDBJ databases">
        <title>Comparative genomics of Cryptococcus and Kwoniella reveals pathogenesis evolution and contrasting modes of karyotype evolution via chromosome fusion or intercentromeric recombination.</title>
        <authorList>
            <person name="Coelho M.A."/>
            <person name="David-Palma M."/>
            <person name="Shea T."/>
            <person name="Bowers K."/>
            <person name="McGinley-Smith S."/>
            <person name="Mohammad A.W."/>
            <person name="Gnirke A."/>
            <person name="Yurkov A.M."/>
            <person name="Nowrousian M."/>
            <person name="Sun S."/>
            <person name="Cuomo C.A."/>
            <person name="Heitman J."/>
        </authorList>
    </citation>
    <scope>NUCLEOTIDE SEQUENCE [LARGE SCALE GENOMIC DNA]</scope>
    <source>
        <strain evidence="3">CBS 11374</strain>
    </source>
</reference>
<accession>A0ABZ1D1G6</accession>
<name>A0ABZ1D1G6_9TREE</name>
<dbReference type="EMBL" id="CP141885">
    <property type="protein sequence ID" value="WRT67204.1"/>
    <property type="molecule type" value="Genomic_DNA"/>
</dbReference>
<dbReference type="Proteomes" id="UP001329825">
    <property type="component" value="Chromosome 5"/>
</dbReference>
<evidence type="ECO:0000259" key="2">
    <source>
        <dbReference type="PROSITE" id="PS50048"/>
    </source>
</evidence>